<proteinExistence type="predicted"/>
<reference evidence="1 2" key="1">
    <citation type="submission" date="2019-09" db="EMBL/GenBank/DDBJ databases">
        <authorList>
            <person name="Ou C."/>
        </authorList>
    </citation>
    <scope>NUCLEOTIDE SEQUENCE [LARGE SCALE GENOMIC DNA]</scope>
    <source>
        <strain evidence="1">S2</strain>
        <tissue evidence="1">Leaf</tissue>
    </source>
</reference>
<gene>
    <name evidence="1" type="ORF">D8674_042727</name>
</gene>
<comment type="caution">
    <text evidence="1">The sequence shown here is derived from an EMBL/GenBank/DDBJ whole genome shotgun (WGS) entry which is preliminary data.</text>
</comment>
<keyword evidence="2" id="KW-1185">Reference proteome</keyword>
<name>A0A5N5FMZ7_9ROSA</name>
<sequence length="77" mass="8544">MKDDILQLKGAVPMEVETPEEPAAGMALFRACATDVAMSRTVQICSYPCLCRLQKPGNNLGNMSNDSCWGRSRHHYQ</sequence>
<evidence type="ECO:0000313" key="2">
    <source>
        <dbReference type="Proteomes" id="UP000327157"/>
    </source>
</evidence>
<dbReference type="EMBL" id="SMOL01000608">
    <property type="protein sequence ID" value="KAB2604528.1"/>
    <property type="molecule type" value="Genomic_DNA"/>
</dbReference>
<protein>
    <submittedName>
        <fullName evidence="1">ABC transporter C family member 15</fullName>
    </submittedName>
</protein>
<dbReference type="AlphaFoldDB" id="A0A5N5FMZ7"/>
<dbReference type="Proteomes" id="UP000327157">
    <property type="component" value="Unassembled WGS sequence"/>
</dbReference>
<organism evidence="1 2">
    <name type="scientific">Pyrus ussuriensis x Pyrus communis</name>
    <dbReference type="NCBI Taxonomy" id="2448454"/>
    <lineage>
        <taxon>Eukaryota</taxon>
        <taxon>Viridiplantae</taxon>
        <taxon>Streptophyta</taxon>
        <taxon>Embryophyta</taxon>
        <taxon>Tracheophyta</taxon>
        <taxon>Spermatophyta</taxon>
        <taxon>Magnoliopsida</taxon>
        <taxon>eudicotyledons</taxon>
        <taxon>Gunneridae</taxon>
        <taxon>Pentapetalae</taxon>
        <taxon>rosids</taxon>
        <taxon>fabids</taxon>
        <taxon>Rosales</taxon>
        <taxon>Rosaceae</taxon>
        <taxon>Amygdaloideae</taxon>
        <taxon>Maleae</taxon>
        <taxon>Pyrus</taxon>
    </lineage>
</organism>
<accession>A0A5N5FMZ7</accession>
<evidence type="ECO:0000313" key="1">
    <source>
        <dbReference type="EMBL" id="KAB2604528.1"/>
    </source>
</evidence>
<reference evidence="1 2" key="2">
    <citation type="submission" date="2019-11" db="EMBL/GenBank/DDBJ databases">
        <title>A de novo genome assembly of a pear dwarfing rootstock.</title>
        <authorList>
            <person name="Wang F."/>
            <person name="Wang J."/>
            <person name="Li S."/>
            <person name="Zhang Y."/>
            <person name="Fang M."/>
            <person name="Ma L."/>
            <person name="Zhao Y."/>
            <person name="Jiang S."/>
        </authorList>
    </citation>
    <scope>NUCLEOTIDE SEQUENCE [LARGE SCALE GENOMIC DNA]</scope>
    <source>
        <strain evidence="1">S2</strain>
        <tissue evidence="1">Leaf</tissue>
    </source>
</reference>